<dbReference type="KEGG" id="miz:BAB75_19075"/>
<dbReference type="OrthoDB" id="9997775at2"/>
<sequence>MSELDWAVQWEAATPDPEILANKPEPPDLIGNAGSEAENASIRAQYVEALSAHEALIDADLVNPQRWQSVRSVAADEDDARRLLGELRRLHAANPLTRNFQLATSPRREWTVTE</sequence>
<name>A0A7V8RXQ8_9MYCO</name>
<dbReference type="GeneID" id="45765970"/>
<dbReference type="RefSeq" id="WP_043077830.1">
    <property type="nucleotide sequence ID" value="NZ_CP011530.1"/>
</dbReference>
<organism evidence="1 3">
    <name type="scientific">Mycobacteroides immunogenum</name>
    <dbReference type="NCBI Taxonomy" id="83262"/>
    <lineage>
        <taxon>Bacteria</taxon>
        <taxon>Bacillati</taxon>
        <taxon>Actinomycetota</taxon>
        <taxon>Actinomycetes</taxon>
        <taxon>Mycobacteriales</taxon>
        <taxon>Mycobacteriaceae</taxon>
        <taxon>Mycobacteroides</taxon>
    </lineage>
</organism>
<dbReference type="EMBL" id="LJFO01000003">
    <property type="protein sequence ID" value="KPG14414.1"/>
    <property type="molecule type" value="Genomic_DNA"/>
</dbReference>
<proteinExistence type="predicted"/>
<accession>A0A7V8RXQ8</accession>
<evidence type="ECO:0000313" key="4">
    <source>
        <dbReference type="Proteomes" id="UP000037962"/>
    </source>
</evidence>
<keyword evidence="4" id="KW-1185">Reference proteome</keyword>
<reference evidence="3 4" key="1">
    <citation type="submission" date="2015-09" db="EMBL/GenBank/DDBJ databases">
        <title>Genome Sequences of Mycobacterium immunogenum Isolates, Recuperated from a Chloraminated Drinking Water Distribution System Simulator Subjected to Episodes of Nitrification.</title>
        <authorList>
            <person name="Gomez-Alvarez V."/>
            <person name="Revetta R.P."/>
        </authorList>
    </citation>
    <scope>NUCLEOTIDE SEQUENCE [LARGE SCALE GENOMIC DNA]</scope>
    <source>
        <strain evidence="1 3">H008</strain>
        <strain evidence="2 4">H076</strain>
    </source>
</reference>
<gene>
    <name evidence="1" type="ORF">AN908_07715</name>
    <name evidence="2" type="ORF">AN912_12070</name>
</gene>
<comment type="caution">
    <text evidence="1">The sequence shown here is derived from an EMBL/GenBank/DDBJ whole genome shotgun (WGS) entry which is preliminary data.</text>
</comment>
<protein>
    <submittedName>
        <fullName evidence="1">Uncharacterized protein</fullName>
    </submittedName>
</protein>
<evidence type="ECO:0000313" key="3">
    <source>
        <dbReference type="Proteomes" id="UP000037843"/>
    </source>
</evidence>
<dbReference type="AlphaFoldDB" id="A0A7V8RXQ8"/>
<dbReference type="EMBL" id="LJFS01000012">
    <property type="protein sequence ID" value="KPG34078.1"/>
    <property type="molecule type" value="Genomic_DNA"/>
</dbReference>
<dbReference type="Proteomes" id="UP000037843">
    <property type="component" value="Unassembled WGS sequence"/>
</dbReference>
<evidence type="ECO:0000313" key="1">
    <source>
        <dbReference type="EMBL" id="KPG14414.1"/>
    </source>
</evidence>
<dbReference type="Proteomes" id="UP000037962">
    <property type="component" value="Unassembled WGS sequence"/>
</dbReference>
<evidence type="ECO:0000313" key="2">
    <source>
        <dbReference type="EMBL" id="KPG34078.1"/>
    </source>
</evidence>